<organism evidence="1">
    <name type="scientific">Gordonia amarae</name>
    <dbReference type="NCBI Taxonomy" id="36821"/>
    <lineage>
        <taxon>Bacteria</taxon>
        <taxon>Bacillati</taxon>
        <taxon>Actinomycetota</taxon>
        <taxon>Actinomycetes</taxon>
        <taxon>Mycobacteriales</taxon>
        <taxon>Gordoniaceae</taxon>
        <taxon>Gordonia</taxon>
    </lineage>
</organism>
<dbReference type="EMBL" id="CP045810">
    <property type="protein sequence ID" value="QHN38671.1"/>
    <property type="molecule type" value="Genomic_DNA"/>
</dbReference>
<name>A0A857KH77_9ACTN</name>
<accession>A0A857KH77</accession>
<gene>
    <name evidence="1" type="ORF">GII30_05275</name>
</gene>
<protein>
    <submittedName>
        <fullName evidence="1">Uncharacterized protein</fullName>
    </submittedName>
</protein>
<proteinExistence type="predicted"/>
<evidence type="ECO:0000313" key="1">
    <source>
        <dbReference type="EMBL" id="QHN38671.1"/>
    </source>
</evidence>
<dbReference type="RefSeq" id="WP_005191040.1">
    <property type="nucleotide sequence ID" value="NZ_CP045804.1"/>
</dbReference>
<reference evidence="1" key="1">
    <citation type="journal article" date="2021" name="Nat. Microbiol.">
        <title>Cocultivation of an ultrasmall environmental parasitic bacterium with lytic ability against bacteria associated with wastewater foams.</title>
        <authorList>
            <person name="Batinovic S."/>
            <person name="Rose J.J.A."/>
            <person name="Ratcliffe J."/>
            <person name="Seviour R.J."/>
            <person name="Petrovski S."/>
        </authorList>
    </citation>
    <scope>NUCLEOTIDE SEQUENCE</scope>
    <source>
        <strain evidence="1">CON44</strain>
    </source>
</reference>
<dbReference type="AlphaFoldDB" id="A0A857KH77"/>
<sequence length="137" mass="14009">MNLISENTRTILLPTAFSAVAAVFVGIGPVAAIVGPTRIELPQSGSGYGIGCTYTATAQMREAGHVYLFEREAGGSWGTSGRKVFAQAGAVRIAWTPTKAGRREVKISEQRLAAGVGSGTTVSVNRGVAPGVGCSGL</sequence>